<dbReference type="AlphaFoldDB" id="A0A068SL13"/>
<accession>A0A068SL13</accession>
<dbReference type="KEGG" id="ngg:RG540_CH07030"/>
<dbReference type="eggNOG" id="ENOG50312ME">
    <property type="taxonomic scope" value="Bacteria"/>
</dbReference>
<name>A0A068SL13_NEOGA</name>
<dbReference type="EMBL" id="HG938353">
    <property type="protein sequence ID" value="CDN46892.1"/>
    <property type="molecule type" value="Genomic_DNA"/>
</dbReference>
<gene>
    <name evidence="2" type="ORF">RG540_CH07030</name>
</gene>
<feature type="region of interest" description="Disordered" evidence="1">
    <location>
        <begin position="1"/>
        <end position="23"/>
    </location>
</feature>
<evidence type="ECO:0000313" key="3">
    <source>
        <dbReference type="Proteomes" id="UP000028181"/>
    </source>
</evidence>
<evidence type="ECO:0000256" key="1">
    <source>
        <dbReference type="SAM" id="MobiDB-lite"/>
    </source>
</evidence>
<organism evidence="2 3">
    <name type="scientific">Neorhizobium galegae bv. orientalis str. HAMBI 540</name>
    <dbReference type="NCBI Taxonomy" id="1028800"/>
    <lineage>
        <taxon>Bacteria</taxon>
        <taxon>Pseudomonadati</taxon>
        <taxon>Pseudomonadota</taxon>
        <taxon>Alphaproteobacteria</taxon>
        <taxon>Hyphomicrobiales</taxon>
        <taxon>Rhizobiaceae</taxon>
        <taxon>Rhizobium/Agrobacterium group</taxon>
        <taxon>Neorhizobium</taxon>
    </lineage>
</organism>
<sequence length="57" mass="6169">MSLVRLNEPGALRSGPKEDEVQAEGCPVKTATFPLPVTQTEISLDIGPPSFHYVDDD</sequence>
<evidence type="ECO:0000313" key="2">
    <source>
        <dbReference type="EMBL" id="CDN46892.1"/>
    </source>
</evidence>
<reference evidence="3" key="1">
    <citation type="journal article" date="2014" name="BMC Genomics">
        <title>Genome sequencing of two Neorhizobium galegae strains reveals a noeT gene responsible for the unusual acetylation of the nodulation factors.</title>
        <authorList>
            <person name="Osterman J."/>
            <person name="Marsh J."/>
            <person name="Laine P.K."/>
            <person name="Zeng Z."/>
            <person name="Alatalo E."/>
            <person name="Sullivan J.T."/>
            <person name="Young J.P."/>
            <person name="Thomas-Oates J."/>
            <person name="Paulin L."/>
            <person name="Lindstrom K."/>
        </authorList>
    </citation>
    <scope>NUCLEOTIDE SEQUENCE [LARGE SCALE GENOMIC DNA]</scope>
    <source>
        <strain evidence="3">HAMBI 540</strain>
    </source>
</reference>
<dbReference type="Proteomes" id="UP000028181">
    <property type="component" value="Chromosome I"/>
</dbReference>
<dbReference type="HOGENOM" id="CLU_2992077_0_0_5"/>
<protein>
    <submittedName>
        <fullName evidence="2">Uncharacterized protein</fullName>
    </submittedName>
</protein>
<proteinExistence type="predicted"/>
<keyword evidence="3" id="KW-1185">Reference proteome</keyword>